<keyword evidence="3" id="KW-1185">Reference proteome</keyword>
<evidence type="ECO:0000313" key="2">
    <source>
        <dbReference type="EMBL" id="OAG07319.1"/>
    </source>
</evidence>
<dbReference type="GeneID" id="28770505"/>
<accession>A0A177CKF1</accession>
<feature type="compositionally biased region" description="Basic and acidic residues" evidence="1">
    <location>
        <begin position="51"/>
        <end position="76"/>
    </location>
</feature>
<dbReference type="EMBL" id="KV441551">
    <property type="protein sequence ID" value="OAG07319.1"/>
    <property type="molecule type" value="Genomic_DNA"/>
</dbReference>
<gene>
    <name evidence="2" type="ORF">CC84DRAFT_654993</name>
</gene>
<reference evidence="2 3" key="1">
    <citation type="submission" date="2016-05" db="EMBL/GenBank/DDBJ databases">
        <title>Comparative analysis of secretome profiles of manganese(II)-oxidizing ascomycete fungi.</title>
        <authorList>
            <consortium name="DOE Joint Genome Institute"/>
            <person name="Zeiner C.A."/>
            <person name="Purvine S.O."/>
            <person name="Zink E.M."/>
            <person name="Wu S."/>
            <person name="Pasa-Tolic L."/>
            <person name="Chaput D.L."/>
            <person name="Haridas S."/>
            <person name="Grigoriev I.V."/>
            <person name="Santelli C.M."/>
            <person name="Hansel C.M."/>
        </authorList>
    </citation>
    <scope>NUCLEOTIDE SEQUENCE [LARGE SCALE GENOMIC DNA]</scope>
    <source>
        <strain evidence="2 3">AP3s5-JAC2a</strain>
    </source>
</reference>
<feature type="region of interest" description="Disordered" evidence="1">
    <location>
        <begin position="16"/>
        <end position="86"/>
    </location>
</feature>
<protein>
    <submittedName>
        <fullName evidence="2">Uncharacterized protein</fullName>
    </submittedName>
</protein>
<evidence type="ECO:0000313" key="3">
    <source>
        <dbReference type="Proteomes" id="UP000077069"/>
    </source>
</evidence>
<evidence type="ECO:0000256" key="1">
    <source>
        <dbReference type="SAM" id="MobiDB-lite"/>
    </source>
</evidence>
<dbReference type="AlphaFoldDB" id="A0A177CKF1"/>
<sequence>MPAFLVFCPQIISRSRAQANAGSPDTTPAISRLPRYPKQAHPIRSIQGQDDWPHDDETMKCAKEIRGKNEPLEKEPGPANRPTHCWQSRISVPETHLC</sequence>
<dbReference type="InParanoid" id="A0A177CKF1"/>
<dbReference type="Proteomes" id="UP000077069">
    <property type="component" value="Unassembled WGS sequence"/>
</dbReference>
<name>A0A177CKF1_9PLEO</name>
<organism evidence="2 3">
    <name type="scientific">Paraphaeosphaeria sporulosa</name>
    <dbReference type="NCBI Taxonomy" id="1460663"/>
    <lineage>
        <taxon>Eukaryota</taxon>
        <taxon>Fungi</taxon>
        <taxon>Dikarya</taxon>
        <taxon>Ascomycota</taxon>
        <taxon>Pezizomycotina</taxon>
        <taxon>Dothideomycetes</taxon>
        <taxon>Pleosporomycetidae</taxon>
        <taxon>Pleosporales</taxon>
        <taxon>Massarineae</taxon>
        <taxon>Didymosphaeriaceae</taxon>
        <taxon>Paraphaeosphaeria</taxon>
    </lineage>
</organism>
<dbReference type="RefSeq" id="XP_018037684.1">
    <property type="nucleotide sequence ID" value="XM_018187019.1"/>
</dbReference>
<proteinExistence type="predicted"/>
<feature type="compositionally biased region" description="Polar residues" evidence="1">
    <location>
        <begin position="16"/>
        <end position="29"/>
    </location>
</feature>